<keyword evidence="6" id="KW-0735">Signal-anchor</keyword>
<sequence length="649" mass="75718">MLLVSLPGSGNTWFRQLFEETTGFYTGSAYFDDALISGGLLGEATRFEDGQTPLVKTHSVKHADFSKAQGAILLIRNPYDATVAEWKRKRTKSHTGIPSEAIFQDGLFDQFAKKNLLRWRKLVYEVFNHMSFLRKKVKIIYYEDLMRNATAELQKVLDFYKTEINWDPEISWKVNVEGQFHRQSQKPTIEYFSESLIDQGDYNIDALKKFLMLANEPVFNRGEYSRGKKVEFEYLEEDILKNKNAAHRYKASYAANQQGKLPRNYFQDPLMLWKNECSPQDGVIFLRKHKSASSTLKAMAEKFLETIGVESEEPFSGPLGGCFPAKFDERCWSGSMRNDPVLAMTFHFRWNPEYLPSILDKNRRKVKTFTSIRNPLDVFRSALSFFNRQEFAKNCEFVCWGEPYRSLLGKSSEQTTANEVIESMPQNFSIDHPLSFRVSNMQSFELGMHLDRLNDTNYVHETLQKLEKQFDLVILAERFMEGVVLLKHMLCCEYEDLYVSSRNIREYEKTELTKEQLKIFSDFNKADLMMYDFFNHSFERKIQAFGKERFDDELRIAKETFNKCESNELDCGLTRKKIAPSSVKINTPSLSLDEFLSLVRENKGQCENEFHFYRVIKKIKSGEPPKLDQADDLKRCLQIIETKKQLNDT</sequence>
<dbReference type="Gene3D" id="3.40.50.300">
    <property type="entry name" value="P-loop containing nucleotide triphosphate hydrolases"/>
    <property type="match status" value="2"/>
</dbReference>
<dbReference type="Pfam" id="PF06990">
    <property type="entry name" value="Gal-3-0_sulfotr"/>
    <property type="match status" value="1"/>
</dbReference>
<evidence type="ECO:0000256" key="5">
    <source>
        <dbReference type="ARBA" id="ARBA00022692"/>
    </source>
</evidence>
<keyword evidence="9" id="KW-0472">Membrane</keyword>
<accession>A0ABN7S3B7</accession>
<comment type="similarity">
    <text evidence="2">Belongs to the galactose-3-O-sulfotransferase family.</text>
</comment>
<dbReference type="PANTHER" id="PTHR45964:SF9">
    <property type="entry name" value="SULFOTRANSFERASE"/>
    <property type="match status" value="1"/>
</dbReference>
<evidence type="ECO:0000256" key="9">
    <source>
        <dbReference type="ARBA" id="ARBA00023136"/>
    </source>
</evidence>
<dbReference type="InterPro" id="IPR009729">
    <property type="entry name" value="Gal-3-0_sulfotransfrase"/>
</dbReference>
<keyword evidence="7" id="KW-1133">Transmembrane helix</keyword>
<keyword evidence="13" id="KW-1185">Reference proteome</keyword>
<keyword evidence="5" id="KW-0812">Transmembrane</keyword>
<evidence type="ECO:0000259" key="11">
    <source>
        <dbReference type="Pfam" id="PF00685"/>
    </source>
</evidence>
<dbReference type="InterPro" id="IPR027417">
    <property type="entry name" value="P-loop_NTPase"/>
</dbReference>
<evidence type="ECO:0000313" key="12">
    <source>
        <dbReference type="EMBL" id="CAG5089671.1"/>
    </source>
</evidence>
<dbReference type="InterPro" id="IPR000863">
    <property type="entry name" value="Sulfotransferase_dom"/>
</dbReference>
<evidence type="ECO:0000256" key="3">
    <source>
        <dbReference type="ARBA" id="ARBA00010236"/>
    </source>
</evidence>
<dbReference type="PANTHER" id="PTHR45964">
    <property type="entry name" value="WSCD FAMILY MEMBER CG9164"/>
    <property type="match status" value="1"/>
</dbReference>
<evidence type="ECO:0000256" key="4">
    <source>
        <dbReference type="ARBA" id="ARBA00022679"/>
    </source>
</evidence>
<dbReference type="Pfam" id="PF00685">
    <property type="entry name" value="Sulfotransfer_1"/>
    <property type="match status" value="1"/>
</dbReference>
<dbReference type="EMBL" id="OU015568">
    <property type="protein sequence ID" value="CAG5089671.1"/>
    <property type="molecule type" value="Genomic_DNA"/>
</dbReference>
<evidence type="ECO:0000256" key="2">
    <source>
        <dbReference type="ARBA" id="ARBA00008124"/>
    </source>
</evidence>
<feature type="domain" description="Sulfotransferase" evidence="11">
    <location>
        <begin position="55"/>
        <end position="165"/>
    </location>
</feature>
<proteinExistence type="inferred from homology"/>
<keyword evidence="8" id="KW-0333">Golgi apparatus</keyword>
<evidence type="ECO:0000256" key="8">
    <source>
        <dbReference type="ARBA" id="ARBA00023034"/>
    </source>
</evidence>
<comment type="similarity">
    <text evidence="3">Belongs to the WSCD family.</text>
</comment>
<dbReference type="Proteomes" id="UP001158576">
    <property type="component" value="Chromosome PAR"/>
</dbReference>
<evidence type="ECO:0000256" key="6">
    <source>
        <dbReference type="ARBA" id="ARBA00022968"/>
    </source>
</evidence>
<evidence type="ECO:0000256" key="10">
    <source>
        <dbReference type="ARBA" id="ARBA00023180"/>
    </source>
</evidence>
<comment type="subcellular location">
    <subcellularLocation>
        <location evidence="1">Golgi apparatus membrane</location>
        <topology evidence="1">Single-pass type II membrane protein</topology>
    </subcellularLocation>
</comment>
<evidence type="ECO:0000256" key="1">
    <source>
        <dbReference type="ARBA" id="ARBA00004323"/>
    </source>
</evidence>
<organism evidence="12 13">
    <name type="scientific">Oikopleura dioica</name>
    <name type="common">Tunicate</name>
    <dbReference type="NCBI Taxonomy" id="34765"/>
    <lineage>
        <taxon>Eukaryota</taxon>
        <taxon>Metazoa</taxon>
        <taxon>Chordata</taxon>
        <taxon>Tunicata</taxon>
        <taxon>Appendicularia</taxon>
        <taxon>Copelata</taxon>
        <taxon>Oikopleuridae</taxon>
        <taxon>Oikopleura</taxon>
    </lineage>
</organism>
<reference evidence="12 13" key="1">
    <citation type="submission" date="2021-04" db="EMBL/GenBank/DDBJ databases">
        <authorList>
            <person name="Bliznina A."/>
        </authorList>
    </citation>
    <scope>NUCLEOTIDE SEQUENCE [LARGE SCALE GENOMIC DNA]</scope>
</reference>
<evidence type="ECO:0000256" key="7">
    <source>
        <dbReference type="ARBA" id="ARBA00022989"/>
    </source>
</evidence>
<protein>
    <submittedName>
        <fullName evidence="12">Oidioi.mRNA.OKI2018_I69.PAR.g12299.t1.cds</fullName>
    </submittedName>
</protein>
<dbReference type="InterPro" id="IPR051589">
    <property type="entry name" value="Sialate-O-sulfotransferase"/>
</dbReference>
<keyword evidence="4" id="KW-0808">Transferase</keyword>
<name>A0ABN7S3B7_OIKDI</name>
<gene>
    <name evidence="12" type="ORF">OKIOD_LOCUS3857</name>
</gene>
<evidence type="ECO:0000313" key="13">
    <source>
        <dbReference type="Proteomes" id="UP001158576"/>
    </source>
</evidence>
<keyword evidence="10" id="KW-0325">Glycoprotein</keyword>
<dbReference type="SUPFAM" id="SSF52540">
    <property type="entry name" value="P-loop containing nucleoside triphosphate hydrolases"/>
    <property type="match status" value="1"/>
</dbReference>